<keyword evidence="1" id="KW-1133">Transmembrane helix</keyword>
<evidence type="ECO:0000313" key="3">
    <source>
        <dbReference type="EMBL" id="MBN2067359.1"/>
    </source>
</evidence>
<feature type="transmembrane region" description="Helical" evidence="1">
    <location>
        <begin position="221"/>
        <end position="246"/>
    </location>
</feature>
<feature type="transmembrane region" description="Helical" evidence="1">
    <location>
        <begin position="35"/>
        <end position="51"/>
    </location>
</feature>
<dbReference type="AlphaFoldDB" id="A0A938YND2"/>
<feature type="transmembrane region" description="Helical" evidence="1">
    <location>
        <begin position="174"/>
        <end position="192"/>
    </location>
</feature>
<comment type="caution">
    <text evidence="3">The sequence shown here is derived from an EMBL/GenBank/DDBJ whole genome shotgun (WGS) entry which is preliminary data.</text>
</comment>
<feature type="transmembrane region" description="Helical" evidence="1">
    <location>
        <begin position="57"/>
        <end position="77"/>
    </location>
</feature>
<feature type="transmembrane region" description="Helical" evidence="1">
    <location>
        <begin position="319"/>
        <end position="345"/>
    </location>
</feature>
<proteinExistence type="predicted"/>
<feature type="transmembrane region" description="Helical" evidence="1">
    <location>
        <begin position="197"/>
        <end position="215"/>
    </location>
</feature>
<dbReference type="EMBL" id="JAFGDB010000044">
    <property type="protein sequence ID" value="MBN2067359.1"/>
    <property type="molecule type" value="Genomic_DNA"/>
</dbReference>
<protein>
    <recommendedName>
        <fullName evidence="2">Prepilin type IV endopeptidase peptidase domain-containing protein</fullName>
    </recommendedName>
</protein>
<dbReference type="Gene3D" id="1.20.120.1220">
    <property type="match status" value="1"/>
</dbReference>
<feature type="domain" description="Prepilin type IV endopeptidase peptidase" evidence="2">
    <location>
        <begin position="14"/>
        <end position="114"/>
    </location>
</feature>
<feature type="transmembrane region" description="Helical" evidence="1">
    <location>
        <begin position="147"/>
        <end position="168"/>
    </location>
</feature>
<sequence length="356" mass="40153">MLFEGFLWLNIAAITLLGISSAYTDLHSGKIPNRAVFPAIFVAIALNFLNSGSWNTFIVNGALAFLFGFVLFLGRLWSAADSKLFLAFALLFPISLYGPDFMFFPSFAIILNAFIPAFFGLFIFALIRTSREQKLAALKSTFHPKTVAGLAIVLFAFYWLLFLFFSALRVPLDFFIIVLLLFFFVAAVELVFPEKFVFVCAAISAFFLWFCFAEASQPGFAANFFIILAVMLVLRFFVLHLGFFSFGVRKELRELKPGMVVLEGVYEKNGLLEKKKLFFPSLVNVMQDIQTNYVIDLSVTGLREQDIEMLKQAKKDQRLMFHSLLVQETLPFAPILFLGVLISLACPAHVLCFLSL</sequence>
<dbReference type="Proteomes" id="UP000809243">
    <property type="component" value="Unassembled WGS sequence"/>
</dbReference>
<name>A0A938YND2_9ARCH</name>
<dbReference type="GO" id="GO:0016020">
    <property type="term" value="C:membrane"/>
    <property type="evidence" value="ECO:0007669"/>
    <property type="project" value="InterPro"/>
</dbReference>
<evidence type="ECO:0000259" key="2">
    <source>
        <dbReference type="Pfam" id="PF01478"/>
    </source>
</evidence>
<keyword evidence="1" id="KW-0472">Membrane</keyword>
<evidence type="ECO:0000256" key="1">
    <source>
        <dbReference type="SAM" id="Phobius"/>
    </source>
</evidence>
<dbReference type="Pfam" id="PF01478">
    <property type="entry name" value="Peptidase_A24"/>
    <property type="match status" value="1"/>
</dbReference>
<dbReference type="InterPro" id="IPR000045">
    <property type="entry name" value="Prepilin_IV_endopep_pep"/>
</dbReference>
<feature type="transmembrane region" description="Helical" evidence="1">
    <location>
        <begin position="6"/>
        <end position="23"/>
    </location>
</feature>
<feature type="transmembrane region" description="Helical" evidence="1">
    <location>
        <begin position="109"/>
        <end position="127"/>
    </location>
</feature>
<organism evidence="3 4">
    <name type="scientific">Candidatus Iainarchaeum sp</name>
    <dbReference type="NCBI Taxonomy" id="3101447"/>
    <lineage>
        <taxon>Archaea</taxon>
        <taxon>Candidatus Iainarchaeota</taxon>
        <taxon>Candidatus Iainarchaeia</taxon>
        <taxon>Candidatus Iainarchaeales</taxon>
        <taxon>Candidatus Iainarchaeaceae</taxon>
        <taxon>Candidatus Iainarchaeum</taxon>
    </lineage>
</organism>
<accession>A0A938YND2</accession>
<evidence type="ECO:0000313" key="4">
    <source>
        <dbReference type="Proteomes" id="UP000809243"/>
    </source>
</evidence>
<reference evidence="3" key="1">
    <citation type="submission" date="2021-01" db="EMBL/GenBank/DDBJ databases">
        <title>Active Sulfur Cycling in an Early Earth Analoge.</title>
        <authorList>
            <person name="Hahn C.R."/>
            <person name="Youssef N.H."/>
            <person name="Elshahed M."/>
        </authorList>
    </citation>
    <scope>NUCLEOTIDE SEQUENCE</scope>
    <source>
        <strain evidence="3">Zod_Metabat.1151</strain>
    </source>
</reference>
<keyword evidence="1" id="KW-0812">Transmembrane</keyword>
<dbReference type="GO" id="GO:0004190">
    <property type="term" value="F:aspartic-type endopeptidase activity"/>
    <property type="evidence" value="ECO:0007669"/>
    <property type="project" value="InterPro"/>
</dbReference>
<gene>
    <name evidence="3" type="ORF">JW744_02735</name>
</gene>